<accession>A0A5C8P877</accession>
<reference evidence="3 4" key="1">
    <citation type="submission" date="2019-06" db="EMBL/GenBank/DDBJ databases">
        <title>New taxonomy in bacterial strain CC-CFT640, isolated from vineyard.</title>
        <authorList>
            <person name="Lin S.-Y."/>
            <person name="Tsai C.-F."/>
            <person name="Young C.-C."/>
        </authorList>
    </citation>
    <scope>NUCLEOTIDE SEQUENCE [LARGE SCALE GENOMIC DNA]</scope>
    <source>
        <strain evidence="3 4">CC-CFT640</strain>
    </source>
</reference>
<evidence type="ECO:0000256" key="1">
    <source>
        <dbReference type="ARBA" id="ARBA00005254"/>
    </source>
</evidence>
<dbReference type="EMBL" id="VDUZ01000079">
    <property type="protein sequence ID" value="TXL69542.1"/>
    <property type="molecule type" value="Genomic_DNA"/>
</dbReference>
<evidence type="ECO:0000313" key="4">
    <source>
        <dbReference type="Proteomes" id="UP000321638"/>
    </source>
</evidence>
<proteinExistence type="inferred from homology"/>
<dbReference type="InterPro" id="IPR029045">
    <property type="entry name" value="ClpP/crotonase-like_dom_sf"/>
</dbReference>
<evidence type="ECO:0000313" key="3">
    <source>
        <dbReference type="EMBL" id="TXL69542.1"/>
    </source>
</evidence>
<dbReference type="InterPro" id="IPR014748">
    <property type="entry name" value="Enoyl-CoA_hydra_C"/>
</dbReference>
<dbReference type="Pfam" id="PF00378">
    <property type="entry name" value="ECH_1"/>
    <property type="match status" value="1"/>
</dbReference>
<gene>
    <name evidence="3" type="ORF">FHP25_38615</name>
</gene>
<dbReference type="RefSeq" id="WP_147852355.1">
    <property type="nucleotide sequence ID" value="NZ_VDUZ01000079.1"/>
</dbReference>
<feature type="region of interest" description="Disordered" evidence="2">
    <location>
        <begin position="80"/>
        <end position="100"/>
    </location>
</feature>
<evidence type="ECO:0008006" key="5">
    <source>
        <dbReference type="Google" id="ProtNLM"/>
    </source>
</evidence>
<keyword evidence="4" id="KW-1185">Reference proteome</keyword>
<comment type="caution">
    <text evidence="3">The sequence shown here is derived from an EMBL/GenBank/DDBJ whole genome shotgun (WGS) entry which is preliminary data.</text>
</comment>
<comment type="similarity">
    <text evidence="1">Belongs to the enoyl-CoA hydratase/isomerase family.</text>
</comment>
<dbReference type="Gene3D" id="1.10.12.10">
    <property type="entry name" value="Lyase 2-enoyl-coa Hydratase, Chain A, domain 2"/>
    <property type="match status" value="1"/>
</dbReference>
<dbReference type="SUPFAM" id="SSF52096">
    <property type="entry name" value="ClpP/crotonase"/>
    <property type="match status" value="1"/>
</dbReference>
<evidence type="ECO:0000256" key="2">
    <source>
        <dbReference type="SAM" id="MobiDB-lite"/>
    </source>
</evidence>
<dbReference type="AlphaFoldDB" id="A0A5C8P877"/>
<protein>
    <recommendedName>
        <fullName evidence="5">Enoyl-CoA hydratase/isomerase family protein</fullName>
    </recommendedName>
</protein>
<dbReference type="GO" id="GO:0003824">
    <property type="term" value="F:catalytic activity"/>
    <property type="evidence" value="ECO:0007669"/>
    <property type="project" value="UniProtKB-ARBA"/>
</dbReference>
<sequence>MRPATDVPPPGSLKVVNAVVPRAQVLSTALALAARIAANAPLAVQASKRVALGIHSGEIPSEQKAWELTRLEIRRLMESADAKEGPRAFAEKRTPVWKGE</sequence>
<dbReference type="InterPro" id="IPR001753">
    <property type="entry name" value="Enoyl-CoA_hydra/iso"/>
</dbReference>
<organism evidence="3 4">
    <name type="scientific">Vineibacter terrae</name>
    <dbReference type="NCBI Taxonomy" id="2586908"/>
    <lineage>
        <taxon>Bacteria</taxon>
        <taxon>Pseudomonadati</taxon>
        <taxon>Pseudomonadota</taxon>
        <taxon>Alphaproteobacteria</taxon>
        <taxon>Hyphomicrobiales</taxon>
        <taxon>Vineibacter</taxon>
    </lineage>
</organism>
<dbReference type="Proteomes" id="UP000321638">
    <property type="component" value="Unassembled WGS sequence"/>
</dbReference>
<name>A0A5C8P877_9HYPH</name>